<comment type="caution">
    <text evidence="6">The sequence shown here is derived from an EMBL/GenBank/DDBJ whole genome shotgun (WGS) entry which is preliminary data.</text>
</comment>
<dbReference type="AlphaFoldDB" id="A0AAD8GGW9"/>
<proteinExistence type="predicted"/>
<dbReference type="Proteomes" id="UP001230051">
    <property type="component" value="Unassembled WGS sequence"/>
</dbReference>
<dbReference type="PANTHER" id="PTHR18829:SF0">
    <property type="entry name" value="PROTEIN YAE1 HOMOLOG"/>
    <property type="match status" value="1"/>
</dbReference>
<dbReference type="InterPro" id="IPR019191">
    <property type="entry name" value="Essential_protein_Yae1_N"/>
</dbReference>
<evidence type="ECO:0000256" key="2">
    <source>
        <dbReference type="ARBA" id="ARBA00004496"/>
    </source>
</evidence>
<evidence type="ECO:0000259" key="5">
    <source>
        <dbReference type="Pfam" id="PF09811"/>
    </source>
</evidence>
<protein>
    <recommendedName>
        <fullName evidence="5">Essential protein Yae1 N-terminal domain-containing protein</fullName>
    </recommendedName>
</protein>
<dbReference type="Pfam" id="PF09811">
    <property type="entry name" value="Yae1_N"/>
    <property type="match status" value="1"/>
</dbReference>
<evidence type="ECO:0000256" key="3">
    <source>
        <dbReference type="ARBA" id="ARBA00022490"/>
    </source>
</evidence>
<evidence type="ECO:0000313" key="7">
    <source>
        <dbReference type="Proteomes" id="UP001230051"/>
    </source>
</evidence>
<accession>A0AAD8GGW9</accession>
<name>A0AAD8GGW9_ACIOX</name>
<dbReference type="InterPro" id="IPR038881">
    <property type="entry name" value="Yae1-like"/>
</dbReference>
<sequence length="229" mass="25223">MSWVKAVPSFGEDVFDEDMDDINLQQKEFKSNMEKRIKDGYRDGMDAGKGASLQHGFNQGYKEGASRMGVIGQLKGILSALQSWCQLQKKDSNTTARISHLLQEVDQQEERMTEKLKNCQQQTHMGELTDIIEDMGIAKPTQEPDSESCCNPQGTDYCNSGGEAGQNCCKSQSTSSGSHKGCCQPSSETVNVTQQNLGQLLMQCIDLVGELGLPAELMQHIHQLNSISL</sequence>
<feature type="domain" description="Essential protein Yae1 N-terminal" evidence="5">
    <location>
        <begin position="40"/>
        <end position="78"/>
    </location>
</feature>
<evidence type="ECO:0000256" key="1">
    <source>
        <dbReference type="ARBA" id="ARBA00004123"/>
    </source>
</evidence>
<keyword evidence="4" id="KW-0539">Nucleus</keyword>
<organism evidence="6 7">
    <name type="scientific">Acipenser oxyrinchus oxyrinchus</name>
    <dbReference type="NCBI Taxonomy" id="40147"/>
    <lineage>
        <taxon>Eukaryota</taxon>
        <taxon>Metazoa</taxon>
        <taxon>Chordata</taxon>
        <taxon>Craniata</taxon>
        <taxon>Vertebrata</taxon>
        <taxon>Euteleostomi</taxon>
        <taxon>Actinopterygii</taxon>
        <taxon>Chondrostei</taxon>
        <taxon>Acipenseriformes</taxon>
        <taxon>Acipenseridae</taxon>
        <taxon>Acipenser</taxon>
    </lineage>
</organism>
<dbReference type="GO" id="GO:0005634">
    <property type="term" value="C:nucleus"/>
    <property type="evidence" value="ECO:0007669"/>
    <property type="project" value="UniProtKB-SubCell"/>
</dbReference>
<evidence type="ECO:0000256" key="4">
    <source>
        <dbReference type="ARBA" id="ARBA00023242"/>
    </source>
</evidence>
<gene>
    <name evidence="6" type="ORF">AOXY_G4177</name>
</gene>
<comment type="subcellular location">
    <subcellularLocation>
        <location evidence="2">Cytoplasm</location>
    </subcellularLocation>
    <subcellularLocation>
        <location evidence="1">Nucleus</location>
    </subcellularLocation>
</comment>
<keyword evidence="7" id="KW-1185">Reference proteome</keyword>
<dbReference type="PANTHER" id="PTHR18829">
    <property type="entry name" value="PROTEIN YAE1 HOMOLOG"/>
    <property type="match status" value="1"/>
</dbReference>
<evidence type="ECO:0000313" key="6">
    <source>
        <dbReference type="EMBL" id="KAK1173933.1"/>
    </source>
</evidence>
<reference evidence="6" key="1">
    <citation type="submission" date="2022-02" db="EMBL/GenBank/DDBJ databases">
        <title>Atlantic sturgeon de novo genome assembly.</title>
        <authorList>
            <person name="Stock M."/>
            <person name="Klopp C."/>
            <person name="Guiguen Y."/>
            <person name="Cabau C."/>
            <person name="Parinello H."/>
            <person name="Santidrian Yebra-Pimentel E."/>
            <person name="Kuhl H."/>
            <person name="Dirks R.P."/>
            <person name="Guessner J."/>
            <person name="Wuertz S."/>
            <person name="Du K."/>
            <person name="Schartl M."/>
        </authorList>
    </citation>
    <scope>NUCLEOTIDE SEQUENCE</scope>
    <source>
        <strain evidence="6">STURGEONOMICS-FGT-2020</strain>
        <tissue evidence="6">Whole blood</tissue>
    </source>
</reference>
<dbReference type="EMBL" id="JAGXEW010000003">
    <property type="protein sequence ID" value="KAK1173933.1"/>
    <property type="molecule type" value="Genomic_DNA"/>
</dbReference>
<dbReference type="GO" id="GO:0005737">
    <property type="term" value="C:cytoplasm"/>
    <property type="evidence" value="ECO:0007669"/>
    <property type="project" value="UniProtKB-SubCell"/>
</dbReference>
<keyword evidence="3" id="KW-0963">Cytoplasm</keyword>